<accession>A0A917C3N7</accession>
<organism evidence="1 2">
    <name type="scientific">Azorhizobium oxalatiphilum</name>
    <dbReference type="NCBI Taxonomy" id="980631"/>
    <lineage>
        <taxon>Bacteria</taxon>
        <taxon>Pseudomonadati</taxon>
        <taxon>Pseudomonadota</taxon>
        <taxon>Alphaproteobacteria</taxon>
        <taxon>Hyphomicrobiales</taxon>
        <taxon>Xanthobacteraceae</taxon>
        <taxon>Azorhizobium</taxon>
    </lineage>
</organism>
<reference evidence="1" key="2">
    <citation type="submission" date="2020-09" db="EMBL/GenBank/DDBJ databases">
        <authorList>
            <person name="Sun Q."/>
            <person name="Sedlacek I."/>
        </authorList>
    </citation>
    <scope>NUCLEOTIDE SEQUENCE</scope>
    <source>
        <strain evidence="1">CCM 7897</strain>
    </source>
</reference>
<proteinExistence type="predicted"/>
<comment type="caution">
    <text evidence="1">The sequence shown here is derived from an EMBL/GenBank/DDBJ whole genome shotgun (WGS) entry which is preliminary data.</text>
</comment>
<keyword evidence="2" id="KW-1185">Reference proteome</keyword>
<protein>
    <recommendedName>
        <fullName evidence="3">DUF2946 domain-containing protein</fullName>
    </recommendedName>
</protein>
<reference evidence="1" key="1">
    <citation type="journal article" date="2014" name="Int. J. Syst. Evol. Microbiol.">
        <title>Complete genome sequence of Corynebacterium casei LMG S-19264T (=DSM 44701T), isolated from a smear-ripened cheese.</title>
        <authorList>
            <consortium name="US DOE Joint Genome Institute (JGI-PGF)"/>
            <person name="Walter F."/>
            <person name="Albersmeier A."/>
            <person name="Kalinowski J."/>
            <person name="Ruckert C."/>
        </authorList>
    </citation>
    <scope>NUCLEOTIDE SEQUENCE</scope>
    <source>
        <strain evidence="1">CCM 7897</strain>
    </source>
</reference>
<name>A0A917C3N7_9HYPH</name>
<dbReference type="EMBL" id="BMCT01000004">
    <property type="protein sequence ID" value="GGF68480.1"/>
    <property type="molecule type" value="Genomic_DNA"/>
</dbReference>
<evidence type="ECO:0000313" key="2">
    <source>
        <dbReference type="Proteomes" id="UP000606044"/>
    </source>
</evidence>
<gene>
    <name evidence="1" type="ORF">GCM10007301_30190</name>
</gene>
<evidence type="ECO:0000313" key="1">
    <source>
        <dbReference type="EMBL" id="GGF68480.1"/>
    </source>
</evidence>
<dbReference type="RefSeq" id="WP_188580012.1">
    <property type="nucleotide sequence ID" value="NZ_BMCT01000004.1"/>
</dbReference>
<dbReference type="AlphaFoldDB" id="A0A917C3N7"/>
<evidence type="ECO:0008006" key="3">
    <source>
        <dbReference type="Google" id="ProtNLM"/>
    </source>
</evidence>
<sequence>MTIRPPSRWRFPIAMAIAYALVLQLLITGFAARVEARADTLGHDLILCVGSTQTDDGGTTDDSGTHSVPVCCQLGCVMAWPGFAPSPAADGSPVDLGSGTALPFDIATVALPHRTLRAFGARGPPSAI</sequence>
<dbReference type="Proteomes" id="UP000606044">
    <property type="component" value="Unassembled WGS sequence"/>
</dbReference>